<feature type="non-terminal residue" evidence="1">
    <location>
        <position position="57"/>
    </location>
</feature>
<comment type="caution">
    <text evidence="1">The sequence shown here is derived from an EMBL/GenBank/DDBJ whole genome shotgun (WGS) entry which is preliminary data.</text>
</comment>
<proteinExistence type="predicted"/>
<sequence length="57" mass="6384">MNPAAEARAKVKATHPEAVVVERRRNSLKHRLADHPDGRQRFALDVAIGPFHYGPDN</sequence>
<accession>A0A0F9EDF3</accession>
<reference evidence="1" key="1">
    <citation type="journal article" date="2015" name="Nature">
        <title>Complex archaea that bridge the gap between prokaryotes and eukaryotes.</title>
        <authorList>
            <person name="Spang A."/>
            <person name="Saw J.H."/>
            <person name="Jorgensen S.L."/>
            <person name="Zaremba-Niedzwiedzka K."/>
            <person name="Martijn J."/>
            <person name="Lind A.E."/>
            <person name="van Eijk R."/>
            <person name="Schleper C."/>
            <person name="Guy L."/>
            <person name="Ettema T.J."/>
        </authorList>
    </citation>
    <scope>NUCLEOTIDE SEQUENCE</scope>
</reference>
<name>A0A0F9EDF3_9ZZZZ</name>
<gene>
    <name evidence="1" type="ORF">LCGC14_2380810</name>
</gene>
<evidence type="ECO:0000313" key="1">
    <source>
        <dbReference type="EMBL" id="KKL27876.1"/>
    </source>
</evidence>
<protein>
    <submittedName>
        <fullName evidence="1">Uncharacterized protein</fullName>
    </submittedName>
</protein>
<dbReference type="EMBL" id="LAZR01035304">
    <property type="protein sequence ID" value="KKL27876.1"/>
    <property type="molecule type" value="Genomic_DNA"/>
</dbReference>
<dbReference type="AlphaFoldDB" id="A0A0F9EDF3"/>
<organism evidence="1">
    <name type="scientific">marine sediment metagenome</name>
    <dbReference type="NCBI Taxonomy" id="412755"/>
    <lineage>
        <taxon>unclassified sequences</taxon>
        <taxon>metagenomes</taxon>
        <taxon>ecological metagenomes</taxon>
    </lineage>
</organism>